<keyword evidence="2" id="KW-0560">Oxidoreductase</keyword>
<dbReference type="PANTHER" id="PTHR44196:SF1">
    <property type="entry name" value="DEHYDROGENASE_REDUCTASE SDR FAMILY MEMBER 7B"/>
    <property type="match status" value="1"/>
</dbReference>
<organism evidence="4 5">
    <name type="scientific">Acidiphilium cryptum (strain JF-5)</name>
    <dbReference type="NCBI Taxonomy" id="349163"/>
    <lineage>
        <taxon>Bacteria</taxon>
        <taxon>Pseudomonadati</taxon>
        <taxon>Pseudomonadota</taxon>
        <taxon>Alphaproteobacteria</taxon>
        <taxon>Acetobacterales</taxon>
        <taxon>Acidocellaceae</taxon>
        <taxon>Acidiphilium</taxon>
    </lineage>
</organism>
<evidence type="ECO:0000313" key="4">
    <source>
        <dbReference type="EMBL" id="ABQ30931.1"/>
    </source>
</evidence>
<dbReference type="SUPFAM" id="SSF51735">
    <property type="entry name" value="NAD(P)-binding Rossmann-fold domains"/>
    <property type="match status" value="1"/>
</dbReference>
<dbReference type="PANTHER" id="PTHR44196">
    <property type="entry name" value="DEHYDROGENASE/REDUCTASE SDR FAMILY MEMBER 7B"/>
    <property type="match status" value="1"/>
</dbReference>
<proteinExistence type="inferred from homology"/>
<name>A5FZ99_ACICJ</name>
<reference evidence="4 5" key="1">
    <citation type="submission" date="2007-05" db="EMBL/GenBank/DDBJ databases">
        <title>Complete sequence of chromosome of Acidiphilium cryptum JF-5.</title>
        <authorList>
            <consortium name="US DOE Joint Genome Institute"/>
            <person name="Copeland A."/>
            <person name="Lucas S."/>
            <person name="Lapidus A."/>
            <person name="Barry K."/>
            <person name="Detter J.C."/>
            <person name="Glavina del Rio T."/>
            <person name="Hammon N."/>
            <person name="Israni S."/>
            <person name="Dalin E."/>
            <person name="Tice H."/>
            <person name="Pitluck S."/>
            <person name="Sims D."/>
            <person name="Brettin T."/>
            <person name="Bruce D."/>
            <person name="Han C."/>
            <person name="Schmutz J."/>
            <person name="Larimer F."/>
            <person name="Land M."/>
            <person name="Hauser L."/>
            <person name="Kyrpides N."/>
            <person name="Kim E."/>
            <person name="Magnuson T."/>
            <person name="Richardson P."/>
        </authorList>
    </citation>
    <scope>NUCLEOTIDE SEQUENCE [LARGE SCALE GENOMIC DNA]</scope>
    <source>
        <strain evidence="4 5">JF-5</strain>
    </source>
</reference>
<evidence type="ECO:0000256" key="1">
    <source>
        <dbReference type="ARBA" id="ARBA00006484"/>
    </source>
</evidence>
<comment type="similarity">
    <text evidence="1">Belongs to the short-chain dehydrogenases/reductases (SDR) family.</text>
</comment>
<dbReference type="InterPro" id="IPR002347">
    <property type="entry name" value="SDR_fam"/>
</dbReference>
<protein>
    <submittedName>
        <fullName evidence="4">Short-chain dehydrogenase/reductase SDR</fullName>
    </submittedName>
</protein>
<feature type="domain" description="Ketoreductase" evidence="3">
    <location>
        <begin position="9"/>
        <end position="184"/>
    </location>
</feature>
<gene>
    <name evidence="4" type="ordered locus">Acry_1727</name>
</gene>
<dbReference type="Pfam" id="PF00106">
    <property type="entry name" value="adh_short"/>
    <property type="match status" value="1"/>
</dbReference>
<dbReference type="GO" id="GO:0016020">
    <property type="term" value="C:membrane"/>
    <property type="evidence" value="ECO:0007669"/>
    <property type="project" value="TreeGrafter"/>
</dbReference>
<evidence type="ECO:0000259" key="3">
    <source>
        <dbReference type="SMART" id="SM00822"/>
    </source>
</evidence>
<dbReference type="KEGG" id="acr:Acry_1727"/>
<evidence type="ECO:0000256" key="2">
    <source>
        <dbReference type="ARBA" id="ARBA00023002"/>
    </source>
</evidence>
<dbReference type="HOGENOM" id="CLU_010194_2_1_5"/>
<dbReference type="InterPro" id="IPR057326">
    <property type="entry name" value="KR_dom"/>
</dbReference>
<sequence>MKPVTSADGIVWITGASSGIGRALAEAHVAQGWRVAITARREAELRALAETHPSRIIVAPADVTDPDSVREAVNTITRDGPIARAILNAGTYERDTAETFTADRLRRQVELNLLGTARGLELVMPAMIARKRGQIALMSSLAGLAGLPGSVSYSATKAALIATAEALKFDLDRHGVAISAICPGFVKSPLTANNRFPMPFLMETDAAARAILRGLDAGRFLIAFPEGLARPLRILRLLPHAAFFPLVARFTGSRTPGRAEPDPES</sequence>
<dbReference type="PRINTS" id="PR00081">
    <property type="entry name" value="GDHRDH"/>
</dbReference>
<dbReference type="AlphaFoldDB" id="A5FZ99"/>
<dbReference type="GO" id="GO:0016491">
    <property type="term" value="F:oxidoreductase activity"/>
    <property type="evidence" value="ECO:0007669"/>
    <property type="project" value="UniProtKB-KW"/>
</dbReference>
<dbReference type="Proteomes" id="UP000000245">
    <property type="component" value="Chromosome"/>
</dbReference>
<dbReference type="SMART" id="SM00822">
    <property type="entry name" value="PKS_KR"/>
    <property type="match status" value="1"/>
</dbReference>
<dbReference type="RefSeq" id="WP_007423663.1">
    <property type="nucleotide sequence ID" value="NC_009484.1"/>
</dbReference>
<dbReference type="InterPro" id="IPR036291">
    <property type="entry name" value="NAD(P)-bd_dom_sf"/>
</dbReference>
<evidence type="ECO:0000313" key="5">
    <source>
        <dbReference type="Proteomes" id="UP000000245"/>
    </source>
</evidence>
<keyword evidence="5" id="KW-1185">Reference proteome</keyword>
<dbReference type="eggNOG" id="COG0300">
    <property type="taxonomic scope" value="Bacteria"/>
</dbReference>
<dbReference type="Gene3D" id="3.40.50.720">
    <property type="entry name" value="NAD(P)-binding Rossmann-like Domain"/>
    <property type="match status" value="1"/>
</dbReference>
<dbReference type="EMBL" id="CP000697">
    <property type="protein sequence ID" value="ABQ30931.1"/>
    <property type="molecule type" value="Genomic_DNA"/>
</dbReference>
<dbReference type="STRING" id="349163.Acry_1727"/>
<accession>A5FZ99</accession>